<gene>
    <name evidence="2" type="ORF">P43SY_008255</name>
</gene>
<dbReference type="EMBL" id="JAKCXM010000512">
    <property type="protein sequence ID" value="KAJ0393256.1"/>
    <property type="molecule type" value="Genomic_DNA"/>
</dbReference>
<dbReference type="AlphaFoldDB" id="A0AAD5LUT1"/>
<keyword evidence="3" id="KW-1185">Reference proteome</keyword>
<accession>A0AAD5LUT1</accession>
<name>A0AAD5LUT1_PYTIN</name>
<feature type="compositionally biased region" description="Polar residues" evidence="1">
    <location>
        <begin position="36"/>
        <end position="45"/>
    </location>
</feature>
<proteinExistence type="predicted"/>
<feature type="region of interest" description="Disordered" evidence="1">
    <location>
        <begin position="1"/>
        <end position="62"/>
    </location>
</feature>
<organism evidence="2 3">
    <name type="scientific">Pythium insidiosum</name>
    <name type="common">Pythiosis disease agent</name>
    <dbReference type="NCBI Taxonomy" id="114742"/>
    <lineage>
        <taxon>Eukaryota</taxon>
        <taxon>Sar</taxon>
        <taxon>Stramenopiles</taxon>
        <taxon>Oomycota</taxon>
        <taxon>Peronosporomycetes</taxon>
        <taxon>Pythiales</taxon>
        <taxon>Pythiaceae</taxon>
        <taxon>Pythium</taxon>
    </lineage>
</organism>
<sequence>MDLELGSDQYALTLLGESDDDGPDETSPRRGGSSGRALTTTSSSYAVRPYAKSTGNESEQMRQEINRLETILSQRIAVRATTETATTSIERSSKIEKYVEVMELTKCLRRQKEFLLNENRKRQRFAEKIQQAMPPSTDSIQFMKNVKFPPDEELHKIAQEAFNEMREYQVNGKPVSYLGWETKRESKSMYLHAFSQKSFPGEDLTRIFNETWSLHHDENKQELLHRRRSKFCILKKVADNMYLTRNIHQFIGESFPRHAMTLVFQMSIDPNSFAILSKSVMPPTNDAQHLVWTDECFMWLFTRRHQDPQGGFDLSIRGRYGSTSAVAGNQLPMLESYFFLVDWESLVIRPIFNFDEQ</sequence>
<dbReference type="Proteomes" id="UP001209570">
    <property type="component" value="Unassembled WGS sequence"/>
</dbReference>
<reference evidence="2" key="1">
    <citation type="submission" date="2021-12" db="EMBL/GenBank/DDBJ databases">
        <title>Prjna785345.</title>
        <authorList>
            <person name="Rujirawat T."/>
            <person name="Krajaejun T."/>
        </authorList>
    </citation>
    <scope>NUCLEOTIDE SEQUENCE</scope>
    <source>
        <strain evidence="2">Pi057C3</strain>
    </source>
</reference>
<evidence type="ECO:0000313" key="2">
    <source>
        <dbReference type="EMBL" id="KAJ0393256.1"/>
    </source>
</evidence>
<evidence type="ECO:0000256" key="1">
    <source>
        <dbReference type="SAM" id="MobiDB-lite"/>
    </source>
</evidence>
<comment type="caution">
    <text evidence="2">The sequence shown here is derived from an EMBL/GenBank/DDBJ whole genome shotgun (WGS) entry which is preliminary data.</text>
</comment>
<protein>
    <submittedName>
        <fullName evidence="2">Uncharacterized protein</fullName>
    </submittedName>
</protein>
<evidence type="ECO:0000313" key="3">
    <source>
        <dbReference type="Proteomes" id="UP001209570"/>
    </source>
</evidence>